<dbReference type="PANTHER" id="PTHR11690">
    <property type="entry name" value="AMILORIDE-SENSITIVE SODIUM CHANNEL-RELATED"/>
    <property type="match status" value="1"/>
</dbReference>
<dbReference type="InterPro" id="IPR031941">
    <property type="entry name" value="DUF4773"/>
</dbReference>
<dbReference type="AlphaFoldDB" id="A0A1I8IIE8"/>
<evidence type="ECO:0000256" key="9">
    <source>
        <dbReference type="ARBA" id="ARBA00023201"/>
    </source>
</evidence>
<name>A0A1I8IIE8_9PLAT</name>
<evidence type="ECO:0000256" key="7">
    <source>
        <dbReference type="ARBA" id="ARBA00023065"/>
    </source>
</evidence>
<evidence type="ECO:0000313" key="14">
    <source>
        <dbReference type="Proteomes" id="UP000095280"/>
    </source>
</evidence>
<keyword evidence="8" id="KW-0472">Membrane</keyword>
<organism evidence="14 15">
    <name type="scientific">Macrostomum lignano</name>
    <dbReference type="NCBI Taxonomy" id="282301"/>
    <lineage>
        <taxon>Eukaryota</taxon>
        <taxon>Metazoa</taxon>
        <taxon>Spiralia</taxon>
        <taxon>Lophotrochozoa</taxon>
        <taxon>Platyhelminthes</taxon>
        <taxon>Rhabditophora</taxon>
        <taxon>Macrostomorpha</taxon>
        <taxon>Macrostomida</taxon>
        <taxon>Macrostomidae</taxon>
        <taxon>Macrostomum</taxon>
    </lineage>
</organism>
<dbReference type="Pfam" id="PF00858">
    <property type="entry name" value="ASC"/>
    <property type="match status" value="1"/>
</dbReference>
<keyword evidence="4 12" id="KW-0812">Transmembrane</keyword>
<evidence type="ECO:0000256" key="12">
    <source>
        <dbReference type="RuleBase" id="RU000679"/>
    </source>
</evidence>
<feature type="domain" description="RRM" evidence="13">
    <location>
        <begin position="1146"/>
        <end position="1186"/>
    </location>
</feature>
<keyword evidence="3 12" id="KW-0894">Sodium channel</keyword>
<dbReference type="GO" id="GO:0005886">
    <property type="term" value="C:plasma membrane"/>
    <property type="evidence" value="ECO:0007669"/>
    <property type="project" value="TreeGrafter"/>
</dbReference>
<keyword evidence="5" id="KW-1133">Transmembrane helix</keyword>
<dbReference type="Pfam" id="PF00076">
    <property type="entry name" value="RRM_1"/>
    <property type="match status" value="1"/>
</dbReference>
<proteinExistence type="inferred from homology"/>
<dbReference type="WBParaSite" id="maker-uti_cns_0012763-snap-gene-0.2-mRNA-1">
    <property type="protein sequence ID" value="maker-uti_cns_0012763-snap-gene-0.2-mRNA-1"/>
    <property type="gene ID" value="maker-uti_cns_0012763-snap-gene-0.2"/>
</dbReference>
<sequence>MPEIQARRSRENRTTPDSIVGGRRKLIRQFCDSTSAHGFHKIVENGEGALHRAAWLFIILAAGAGFTAHLFALFSRYLERPVNTETSVYGTKFVFPDVTICATSHFSRLRYQQNPPVPSLNISTHELLHHIRTFWDPGENADTNISINADVMHSIKSYLRELNITKQRQEMILHCDFAGDSCSYRNFSLYVDPNYFSCYTFAPTERHLIVGGERDGGLNVIMYVGDVKNFITGEESLSYSEGFRAVIHEPGTRPELLEGFYVQRDTSTYVQLGYTEEVVLKNCSLDANFQTVKFVDRYNRITEYRYTIRDCLVNTYQTYLRTNCSCVSEALPLPANLNSNLSVPFCHSISRESLMESIDQQAATEAEAAIERNQAAEHRRACHDSVVSEIHKKTSGLAPDVCPLRCKNVRYEMRFTQNRWPSACNETSQALAEAVERTIALAAEQGDDLTTLVEIQRRMSDEHREPAFRESFAKLTIYTHSTMGSVMRESWAYPDRNLASDIGGILGLWLGVSIISTFEFLELFARLLFWHFPLTKANRSSSRSGGGGGTGGSNSRCIETQLAVLAFARLARSLLLLLLLGRGARASSFDTFGQVVHHHLVLGASSSGVNAYRWLFCEGRHRMIITNSMTENSRCQNASSIQSSRQAAMQSANLCLLTVQVMNTTEQTTQNTKVLVKCLYRDNFTRLRRTRRLRIVCTSELKIHQQMMASVTARGMLRLFIVQRRSPSIFINAGVLLGARRLAEPPANPEASSIGASWHSCRSIALTNNVHKNFGILVQTLGECHVLILASQIGLFDALLRADQERQLDELSLWLKYQKILLSVNFQNNKEMPRLSFRCCKHFFCCKQNFLLCILLCAMALIMLHYAWIGASDGSSINSDLDAANSNGHTDSSRLGYAKAFYNKLRGNLKGNASSLIGAGQVLIGPASRHFAFNYNVSQARLAELLADTMQMMELQKTAHKTLAYMVSIQPDFDANAGSCRCGSISELCHCCARVALRPIRLEQTVCIDFRYEVHRKSLRTRIVLANSGTVVVEQLLGAARPPVLCAGSALELCASFRNTSYTVMLHSEHKTRLRGCLDLLVNLVNSTVAAYPMGCFEAHGRSGAAAAAAVTCVAKARIWDSLWESMSRGCHNQELVPAQPPARLMKLFVGQIPRSMDAESLRPMFEKFGQILDLTVLRDRLTGVH</sequence>
<evidence type="ECO:0000256" key="2">
    <source>
        <dbReference type="ARBA" id="ARBA00022448"/>
    </source>
</evidence>
<evidence type="ECO:0000256" key="11">
    <source>
        <dbReference type="PROSITE-ProRule" id="PRU00176"/>
    </source>
</evidence>
<keyword evidence="9 12" id="KW-0739">Sodium transport</keyword>
<reference evidence="15" key="1">
    <citation type="submission" date="2016-11" db="UniProtKB">
        <authorList>
            <consortium name="WormBaseParasite"/>
        </authorList>
    </citation>
    <scope>IDENTIFICATION</scope>
</reference>
<evidence type="ECO:0000256" key="4">
    <source>
        <dbReference type="ARBA" id="ARBA00022692"/>
    </source>
</evidence>
<evidence type="ECO:0000256" key="1">
    <source>
        <dbReference type="ARBA" id="ARBA00004141"/>
    </source>
</evidence>
<comment type="subcellular location">
    <subcellularLocation>
        <location evidence="1">Membrane</location>
        <topology evidence="1">Multi-pass membrane protein</topology>
    </subcellularLocation>
</comment>
<evidence type="ECO:0000259" key="13">
    <source>
        <dbReference type="PROSITE" id="PS50102"/>
    </source>
</evidence>
<keyword evidence="7 12" id="KW-0406">Ion transport</keyword>
<comment type="similarity">
    <text evidence="12">Belongs to the amiloride-sensitive sodium channel (TC 1.A.6) family.</text>
</comment>
<dbReference type="InterPro" id="IPR000504">
    <property type="entry name" value="RRM_dom"/>
</dbReference>
<dbReference type="Gene3D" id="3.30.70.330">
    <property type="match status" value="1"/>
</dbReference>
<evidence type="ECO:0000256" key="3">
    <source>
        <dbReference type="ARBA" id="ARBA00022461"/>
    </source>
</evidence>
<dbReference type="PRINTS" id="PR01078">
    <property type="entry name" value="AMINACHANNEL"/>
</dbReference>
<dbReference type="SUPFAM" id="SSF54928">
    <property type="entry name" value="RNA-binding domain, RBD"/>
    <property type="match status" value="1"/>
</dbReference>
<keyword evidence="14" id="KW-1185">Reference proteome</keyword>
<dbReference type="GO" id="GO:0003723">
    <property type="term" value="F:RNA binding"/>
    <property type="evidence" value="ECO:0007669"/>
    <property type="project" value="UniProtKB-UniRule"/>
</dbReference>
<keyword evidence="6" id="KW-0915">Sodium</keyword>
<dbReference type="InterPro" id="IPR012677">
    <property type="entry name" value="Nucleotide-bd_a/b_plait_sf"/>
</dbReference>
<dbReference type="GO" id="GO:0015280">
    <property type="term" value="F:ligand-gated sodium channel activity"/>
    <property type="evidence" value="ECO:0007669"/>
    <property type="project" value="TreeGrafter"/>
</dbReference>
<keyword evidence="2 12" id="KW-0813">Transport</keyword>
<dbReference type="Gene3D" id="2.60.470.10">
    <property type="entry name" value="Acid-sensing ion channels like domains"/>
    <property type="match status" value="1"/>
</dbReference>
<keyword evidence="10 12" id="KW-0407">Ion channel</keyword>
<accession>A0A1I8IIE8</accession>
<dbReference type="PROSITE" id="PS50102">
    <property type="entry name" value="RRM"/>
    <property type="match status" value="1"/>
</dbReference>
<evidence type="ECO:0000313" key="15">
    <source>
        <dbReference type="WBParaSite" id="maker-uti_cns_0012763-snap-gene-0.2-mRNA-1"/>
    </source>
</evidence>
<keyword evidence="11" id="KW-0694">RNA-binding</keyword>
<evidence type="ECO:0000256" key="6">
    <source>
        <dbReference type="ARBA" id="ARBA00023053"/>
    </source>
</evidence>
<dbReference type="Proteomes" id="UP000095280">
    <property type="component" value="Unplaced"/>
</dbReference>
<evidence type="ECO:0000256" key="5">
    <source>
        <dbReference type="ARBA" id="ARBA00022989"/>
    </source>
</evidence>
<dbReference type="InterPro" id="IPR001873">
    <property type="entry name" value="ENaC"/>
</dbReference>
<dbReference type="Pfam" id="PF15998">
    <property type="entry name" value="DUF4773"/>
    <property type="match status" value="1"/>
</dbReference>
<dbReference type="PANTHER" id="PTHR11690:SF248">
    <property type="entry name" value="PICKPOCKET 17, ISOFORM A"/>
    <property type="match status" value="1"/>
</dbReference>
<evidence type="ECO:0000256" key="10">
    <source>
        <dbReference type="ARBA" id="ARBA00023303"/>
    </source>
</evidence>
<dbReference type="InterPro" id="IPR035979">
    <property type="entry name" value="RBD_domain_sf"/>
</dbReference>
<dbReference type="Gene3D" id="1.10.287.770">
    <property type="entry name" value="YojJ-like"/>
    <property type="match status" value="1"/>
</dbReference>
<protein>
    <submittedName>
        <fullName evidence="15">RRM domain-containing protein</fullName>
    </submittedName>
</protein>
<evidence type="ECO:0000256" key="8">
    <source>
        <dbReference type="ARBA" id="ARBA00023136"/>
    </source>
</evidence>